<dbReference type="GO" id="GO:0006412">
    <property type="term" value="P:translation"/>
    <property type="evidence" value="ECO:0007669"/>
    <property type="project" value="TreeGrafter"/>
</dbReference>
<dbReference type="Pfam" id="PF09809">
    <property type="entry name" value="MRP-L27"/>
    <property type="match status" value="1"/>
</dbReference>
<protein>
    <recommendedName>
        <fullName evidence="9">Mitochondrial ribosomal protein L41</fullName>
    </recommendedName>
</protein>
<evidence type="ECO:0000256" key="3">
    <source>
        <dbReference type="ARBA" id="ARBA00022946"/>
    </source>
</evidence>
<keyword evidence="4" id="KW-0689">Ribosomal protein</keyword>
<keyword evidence="5" id="KW-0496">Mitochondrion</keyword>
<comment type="subcellular location">
    <subcellularLocation>
        <location evidence="1">Mitochondrion</location>
    </subcellularLocation>
</comment>
<reference evidence="8" key="1">
    <citation type="journal article" date="2024" name="Gigascience">
        <title>Chromosome-level genome of the poultry shaft louse Menopon gallinae provides insight into the host-switching and adaptive evolution of parasitic lice.</title>
        <authorList>
            <person name="Xu Y."/>
            <person name="Ma L."/>
            <person name="Liu S."/>
            <person name="Liang Y."/>
            <person name="Liu Q."/>
            <person name="He Z."/>
            <person name="Tian L."/>
            <person name="Duan Y."/>
            <person name="Cai W."/>
            <person name="Li H."/>
            <person name="Song F."/>
        </authorList>
    </citation>
    <scope>NUCLEOTIDE SEQUENCE</scope>
    <source>
        <strain evidence="8">Cailab_2023a</strain>
    </source>
</reference>
<evidence type="ECO:0000256" key="6">
    <source>
        <dbReference type="ARBA" id="ARBA00023274"/>
    </source>
</evidence>
<evidence type="ECO:0000256" key="4">
    <source>
        <dbReference type="ARBA" id="ARBA00022980"/>
    </source>
</evidence>
<evidence type="ECO:0000313" key="8">
    <source>
        <dbReference type="EMBL" id="KAL0280769.1"/>
    </source>
</evidence>
<keyword evidence="6" id="KW-0687">Ribonucleoprotein</keyword>
<name>A0AAW2IES0_9NEOP</name>
<dbReference type="PANTHER" id="PTHR21338:SF0">
    <property type="entry name" value="LARGE RIBOSOMAL SUBUNIT PROTEIN ML41"/>
    <property type="match status" value="1"/>
</dbReference>
<dbReference type="AlphaFoldDB" id="A0AAW2IES0"/>
<accession>A0AAW2IES0</accession>
<gene>
    <name evidence="8" type="ORF">PYX00_001971</name>
</gene>
<evidence type="ECO:0008006" key="9">
    <source>
        <dbReference type="Google" id="ProtNLM"/>
    </source>
</evidence>
<comment type="caution">
    <text evidence="8">The sequence shown here is derived from an EMBL/GenBank/DDBJ whole genome shotgun (WGS) entry which is preliminary data.</text>
</comment>
<dbReference type="GO" id="GO:0003735">
    <property type="term" value="F:structural constituent of ribosome"/>
    <property type="evidence" value="ECO:0007669"/>
    <property type="project" value="InterPro"/>
</dbReference>
<evidence type="ECO:0000256" key="1">
    <source>
        <dbReference type="ARBA" id="ARBA00004173"/>
    </source>
</evidence>
<evidence type="ECO:0000256" key="2">
    <source>
        <dbReference type="ARBA" id="ARBA00010152"/>
    </source>
</evidence>
<keyword evidence="3" id="KW-0809">Transit peptide</keyword>
<dbReference type="PANTHER" id="PTHR21338">
    <property type="entry name" value="MITOCHONDRIAL RIBOSOMAL PROTEIN L41"/>
    <property type="match status" value="1"/>
</dbReference>
<evidence type="ECO:0000256" key="5">
    <source>
        <dbReference type="ARBA" id="ARBA00023128"/>
    </source>
</evidence>
<sequence>MAAVRPFVKYTQGNVRGFSTSSVCNSLRNFRKIVVHNRGGRRYLERMKKNPDPDIPIYDYNVRQPGYEYRGKFHLVPEMVPEIIVPDLTDCELKPYVSYKVKDVVQSEFTSKDLFNAVYAKKIVNDFKTGKLDENGNPKEPSKYESQTAEEATLNALKTGSDFV</sequence>
<dbReference type="EMBL" id="JARGDH010000001">
    <property type="protein sequence ID" value="KAL0280769.1"/>
    <property type="molecule type" value="Genomic_DNA"/>
</dbReference>
<feature type="compositionally biased region" description="Basic and acidic residues" evidence="7">
    <location>
        <begin position="130"/>
        <end position="143"/>
    </location>
</feature>
<proteinExistence type="inferred from homology"/>
<feature type="region of interest" description="Disordered" evidence="7">
    <location>
        <begin position="130"/>
        <end position="151"/>
    </location>
</feature>
<dbReference type="InterPro" id="IPR019189">
    <property type="entry name" value="Ribosomal_mL41"/>
</dbReference>
<evidence type="ECO:0000256" key="7">
    <source>
        <dbReference type="SAM" id="MobiDB-lite"/>
    </source>
</evidence>
<organism evidence="8">
    <name type="scientific">Menopon gallinae</name>
    <name type="common">poultry shaft louse</name>
    <dbReference type="NCBI Taxonomy" id="328185"/>
    <lineage>
        <taxon>Eukaryota</taxon>
        <taxon>Metazoa</taxon>
        <taxon>Ecdysozoa</taxon>
        <taxon>Arthropoda</taxon>
        <taxon>Hexapoda</taxon>
        <taxon>Insecta</taxon>
        <taxon>Pterygota</taxon>
        <taxon>Neoptera</taxon>
        <taxon>Paraneoptera</taxon>
        <taxon>Psocodea</taxon>
        <taxon>Troctomorpha</taxon>
        <taxon>Phthiraptera</taxon>
        <taxon>Amblycera</taxon>
        <taxon>Menoponidae</taxon>
        <taxon>Menopon</taxon>
    </lineage>
</organism>
<comment type="similarity">
    <text evidence="2">Belongs to the mitochondrion-specific ribosomal protein mL41 family.</text>
</comment>
<dbReference type="GO" id="GO:0005762">
    <property type="term" value="C:mitochondrial large ribosomal subunit"/>
    <property type="evidence" value="ECO:0007669"/>
    <property type="project" value="InterPro"/>
</dbReference>